<dbReference type="SMART" id="SM00737">
    <property type="entry name" value="ML"/>
    <property type="match status" value="1"/>
</dbReference>
<evidence type="ECO:0000259" key="5">
    <source>
        <dbReference type="SMART" id="SM00737"/>
    </source>
</evidence>
<dbReference type="EMBL" id="OV170221">
    <property type="protein sequence ID" value="CAH0713526.1"/>
    <property type="molecule type" value="Genomic_DNA"/>
</dbReference>
<dbReference type="Gene3D" id="2.60.40.770">
    <property type="match status" value="1"/>
</dbReference>
<feature type="signal peptide" evidence="4">
    <location>
        <begin position="1"/>
        <end position="16"/>
    </location>
</feature>
<keyword evidence="4" id="KW-0732">Signal</keyword>
<feature type="chain" id="PRO_5035450096" description="MD-2-related lipid-recognition domain-containing protein" evidence="4">
    <location>
        <begin position="17"/>
        <end position="226"/>
    </location>
</feature>
<accession>A0A8J9U425</accession>
<dbReference type="Proteomes" id="UP000838878">
    <property type="component" value="Chromosome 1"/>
</dbReference>
<evidence type="ECO:0000256" key="4">
    <source>
        <dbReference type="SAM" id="SignalP"/>
    </source>
</evidence>
<evidence type="ECO:0000256" key="2">
    <source>
        <dbReference type="ARBA" id="ARBA00006370"/>
    </source>
</evidence>
<keyword evidence="3" id="KW-0964">Secreted</keyword>
<dbReference type="GO" id="GO:0005576">
    <property type="term" value="C:extracellular region"/>
    <property type="evidence" value="ECO:0007669"/>
    <property type="project" value="UniProtKB-SubCell"/>
</dbReference>
<evidence type="ECO:0000256" key="1">
    <source>
        <dbReference type="ARBA" id="ARBA00004613"/>
    </source>
</evidence>
<keyword evidence="7" id="KW-1185">Reference proteome</keyword>
<protein>
    <recommendedName>
        <fullName evidence="5">MD-2-related lipid-recognition domain-containing protein</fullName>
    </recommendedName>
</protein>
<dbReference type="InterPro" id="IPR014756">
    <property type="entry name" value="Ig_E-set"/>
</dbReference>
<name>A0A8J9U425_9NEOP</name>
<dbReference type="SUPFAM" id="SSF81296">
    <property type="entry name" value="E set domains"/>
    <property type="match status" value="1"/>
</dbReference>
<feature type="domain" description="MD-2-related lipid-recognition" evidence="5">
    <location>
        <begin position="20"/>
        <end position="146"/>
    </location>
</feature>
<dbReference type="InterPro" id="IPR003172">
    <property type="entry name" value="ML_dom"/>
</dbReference>
<organism evidence="6 7">
    <name type="scientific">Brenthis ino</name>
    <name type="common">lesser marbled fritillary</name>
    <dbReference type="NCBI Taxonomy" id="405034"/>
    <lineage>
        <taxon>Eukaryota</taxon>
        <taxon>Metazoa</taxon>
        <taxon>Ecdysozoa</taxon>
        <taxon>Arthropoda</taxon>
        <taxon>Hexapoda</taxon>
        <taxon>Insecta</taxon>
        <taxon>Pterygota</taxon>
        <taxon>Neoptera</taxon>
        <taxon>Endopterygota</taxon>
        <taxon>Lepidoptera</taxon>
        <taxon>Glossata</taxon>
        <taxon>Ditrysia</taxon>
        <taxon>Papilionoidea</taxon>
        <taxon>Nymphalidae</taxon>
        <taxon>Heliconiinae</taxon>
        <taxon>Argynnini</taxon>
        <taxon>Brenthis</taxon>
    </lineage>
</organism>
<comment type="similarity">
    <text evidence="2">Belongs to the NPC2 family.</text>
</comment>
<dbReference type="Pfam" id="PF02221">
    <property type="entry name" value="E1_DerP2_DerF2"/>
    <property type="match status" value="1"/>
</dbReference>
<evidence type="ECO:0000313" key="7">
    <source>
        <dbReference type="Proteomes" id="UP000838878"/>
    </source>
</evidence>
<evidence type="ECO:0000313" key="6">
    <source>
        <dbReference type="EMBL" id="CAH0713526.1"/>
    </source>
</evidence>
<gene>
    <name evidence="6" type="ORF">BINO364_LOCUS679</name>
</gene>
<proteinExistence type="inferred from homology"/>
<evidence type="ECO:0000256" key="3">
    <source>
        <dbReference type="ARBA" id="ARBA00022525"/>
    </source>
</evidence>
<comment type="subcellular location">
    <subcellularLocation>
        <location evidence="1">Secreted</location>
    </subcellularLocation>
</comment>
<dbReference type="AlphaFoldDB" id="A0A8J9U425"/>
<feature type="non-terminal residue" evidence="6">
    <location>
        <position position="226"/>
    </location>
</feature>
<sequence length="226" mass="24596">MKFFIVLLGFAAVAYGQTNVHRCVGTAGPLPTRTTIEGCTNPPCDLPQLRNAVIHMSFTAPRNIRTMRTLATAFLGAVPVPYNLGDAANTCNFLTNTRCPVNNGVNVDYTLRMFIESFFPVGTAVTVEMRVVDENNNSVVCVRVPIRIWLACTAANPEVLGSSPGRAKFSYNLSDKKVSVIAESWEVGNVPPSYLARKAIGLAPFENGNSRRIVVPPDFMSDGNRK</sequence>
<dbReference type="OrthoDB" id="6489092at2759"/>
<reference evidence="6" key="1">
    <citation type="submission" date="2021-12" db="EMBL/GenBank/DDBJ databases">
        <authorList>
            <person name="Martin H S."/>
        </authorList>
    </citation>
    <scope>NUCLEOTIDE SEQUENCE</scope>
</reference>
<dbReference type="FunFam" id="2.60.40.770:FF:000001">
    <property type="entry name" value="NPC intracellular cholesterol transporter 2"/>
    <property type="match status" value="1"/>
</dbReference>